<evidence type="ECO:0000313" key="3">
    <source>
        <dbReference type="EMBL" id="GJT87224.1"/>
    </source>
</evidence>
<evidence type="ECO:0000313" key="4">
    <source>
        <dbReference type="Proteomes" id="UP001151760"/>
    </source>
</evidence>
<dbReference type="Proteomes" id="UP001151760">
    <property type="component" value="Unassembled WGS sequence"/>
</dbReference>
<comment type="caution">
    <text evidence="3">The sequence shown here is derived from an EMBL/GenBank/DDBJ whole genome shotgun (WGS) entry which is preliminary data.</text>
</comment>
<organism evidence="3 4">
    <name type="scientific">Tanacetum coccineum</name>
    <dbReference type="NCBI Taxonomy" id="301880"/>
    <lineage>
        <taxon>Eukaryota</taxon>
        <taxon>Viridiplantae</taxon>
        <taxon>Streptophyta</taxon>
        <taxon>Embryophyta</taxon>
        <taxon>Tracheophyta</taxon>
        <taxon>Spermatophyta</taxon>
        <taxon>Magnoliopsida</taxon>
        <taxon>eudicotyledons</taxon>
        <taxon>Gunneridae</taxon>
        <taxon>Pentapetalae</taxon>
        <taxon>asterids</taxon>
        <taxon>campanulids</taxon>
        <taxon>Asterales</taxon>
        <taxon>Asteraceae</taxon>
        <taxon>Asteroideae</taxon>
        <taxon>Anthemideae</taxon>
        <taxon>Anthemidinae</taxon>
        <taxon>Tanacetum</taxon>
    </lineage>
</organism>
<keyword evidence="2" id="KW-0472">Membrane</keyword>
<keyword evidence="2" id="KW-1133">Transmembrane helix</keyword>
<reference evidence="3" key="2">
    <citation type="submission" date="2022-01" db="EMBL/GenBank/DDBJ databases">
        <authorList>
            <person name="Yamashiro T."/>
            <person name="Shiraishi A."/>
            <person name="Satake H."/>
            <person name="Nakayama K."/>
        </authorList>
    </citation>
    <scope>NUCLEOTIDE SEQUENCE</scope>
</reference>
<gene>
    <name evidence="3" type="ORF">Tco_1068941</name>
</gene>
<reference evidence="3" key="1">
    <citation type="journal article" date="2022" name="Int. J. Mol. Sci.">
        <title>Draft Genome of Tanacetum Coccineum: Genomic Comparison of Closely Related Tanacetum-Family Plants.</title>
        <authorList>
            <person name="Yamashiro T."/>
            <person name="Shiraishi A."/>
            <person name="Nakayama K."/>
            <person name="Satake H."/>
        </authorList>
    </citation>
    <scope>NUCLEOTIDE SEQUENCE</scope>
</reference>
<dbReference type="PANTHER" id="PTHR11439:SF508">
    <property type="entry name" value="RNA-DIRECTED DNA POLYMERASE"/>
    <property type="match status" value="1"/>
</dbReference>
<name>A0ABQ5HIL3_9ASTR</name>
<dbReference type="PANTHER" id="PTHR11439">
    <property type="entry name" value="GAG-POL-RELATED RETROTRANSPOSON"/>
    <property type="match status" value="1"/>
</dbReference>
<feature type="compositionally biased region" description="Basic residues" evidence="1">
    <location>
        <begin position="283"/>
        <end position="292"/>
    </location>
</feature>
<evidence type="ECO:0000256" key="2">
    <source>
        <dbReference type="SAM" id="Phobius"/>
    </source>
</evidence>
<keyword evidence="2" id="KW-0812">Transmembrane</keyword>
<evidence type="ECO:0000256" key="1">
    <source>
        <dbReference type="SAM" id="MobiDB-lite"/>
    </source>
</evidence>
<feature type="region of interest" description="Disordered" evidence="1">
    <location>
        <begin position="277"/>
        <end position="314"/>
    </location>
</feature>
<protein>
    <submittedName>
        <fullName evidence="3">Uncharacterized protein</fullName>
    </submittedName>
</protein>
<accession>A0ABQ5HIL3</accession>
<dbReference type="EMBL" id="BQNB010019619">
    <property type="protein sequence ID" value="GJT87224.1"/>
    <property type="molecule type" value="Genomic_DNA"/>
</dbReference>
<feature type="compositionally biased region" description="Basic and acidic residues" evidence="1">
    <location>
        <begin position="293"/>
        <end position="314"/>
    </location>
</feature>
<sequence length="314" mass="35743">MHNLMKSHLRLAFRVLGYLKREPGLGISFKKNVNNDIKVFVDSDWAKCKVTRRPITVYSMFLGENLVSWKYLEGFDRFTGFIKPKKVKSEDNIADLFTKGLSIIDQNRFFEALGLLNVFQIRARGNLPRTGRSIFVAVMTHILTGNVSSVVIGAAFVAFMTYVLFGFLYVACAEVFPAQISACLGFQEPVPRFGSCLISDSCILDVNVKSTMSSGHTNTKIDPGNPSNRTCDFTTWYQEPKGSCNTTIHDSTIIQESNLRFLKKTRTWMPIKEDVELKEKSDHHRHLSRRRKPPDETKKIRTPRGEELTESPHK</sequence>
<proteinExistence type="predicted"/>
<feature type="transmembrane region" description="Helical" evidence="2">
    <location>
        <begin position="149"/>
        <end position="171"/>
    </location>
</feature>
<keyword evidence="4" id="KW-1185">Reference proteome</keyword>